<dbReference type="Gene3D" id="4.10.320.10">
    <property type="entry name" value="E3-binding domain"/>
    <property type="match status" value="1"/>
</dbReference>
<gene>
    <name evidence="9" type="ORF">UNLARM2_0145</name>
</gene>
<evidence type="ECO:0000256" key="4">
    <source>
        <dbReference type="ARBA" id="ARBA00022823"/>
    </source>
</evidence>
<comment type="similarity">
    <text evidence="2">Belongs to the 2-oxoacid dehydrogenase family.</text>
</comment>
<organism evidence="9 10">
    <name type="scientific">Candidatus Micrarchaeum acidiphilum ARMAN-2</name>
    <dbReference type="NCBI Taxonomy" id="425595"/>
    <lineage>
        <taxon>Archaea</taxon>
        <taxon>Candidatus Micrarchaeota</taxon>
        <taxon>Candidatus Micrarchaeia</taxon>
        <taxon>Candidatus Micrarchaeales</taxon>
        <taxon>Candidatus Micrarchaeaceae</taxon>
        <taxon>Candidatus Micrarchaeum</taxon>
    </lineage>
</organism>
<evidence type="ECO:0000256" key="5">
    <source>
        <dbReference type="ARBA" id="ARBA00023315"/>
    </source>
</evidence>
<dbReference type="PROSITE" id="PS51826">
    <property type="entry name" value="PSBD"/>
    <property type="match status" value="1"/>
</dbReference>
<dbReference type="SUPFAM" id="SSF51230">
    <property type="entry name" value="Single hybrid motif"/>
    <property type="match status" value="1"/>
</dbReference>
<dbReference type="InterPro" id="IPR000089">
    <property type="entry name" value="Biotin_lipoyl"/>
</dbReference>
<dbReference type="SUPFAM" id="SSF52777">
    <property type="entry name" value="CoA-dependent acyltransferases"/>
    <property type="match status" value="1"/>
</dbReference>
<dbReference type="InterPro" id="IPR050743">
    <property type="entry name" value="2-oxoacid_DH_E2_comp"/>
</dbReference>
<proteinExistence type="inferred from homology"/>
<evidence type="ECO:0000259" key="7">
    <source>
        <dbReference type="PROSITE" id="PS50968"/>
    </source>
</evidence>
<keyword evidence="10" id="KW-1185">Reference proteome</keyword>
<dbReference type="InterPro" id="IPR003016">
    <property type="entry name" value="2-oxoA_DH_lipoyl-BS"/>
</dbReference>
<dbReference type="EMBL" id="GG697237">
    <property type="protein sequence ID" value="EET90469.1"/>
    <property type="molecule type" value="Genomic_DNA"/>
</dbReference>
<dbReference type="InterPro" id="IPR023213">
    <property type="entry name" value="CAT-like_dom_sf"/>
</dbReference>
<feature type="region of interest" description="Disordered" evidence="6">
    <location>
        <begin position="85"/>
        <end position="109"/>
    </location>
</feature>
<dbReference type="Proteomes" id="UP000332487">
    <property type="component" value="Unassembled WGS sequence"/>
</dbReference>
<evidence type="ECO:0000256" key="6">
    <source>
        <dbReference type="SAM" id="MobiDB-lite"/>
    </source>
</evidence>
<dbReference type="GO" id="GO:0031405">
    <property type="term" value="F:lipoic acid binding"/>
    <property type="evidence" value="ECO:0007669"/>
    <property type="project" value="TreeGrafter"/>
</dbReference>
<dbReference type="AlphaFoldDB" id="C7DGE1"/>
<accession>C7DGE1</accession>
<evidence type="ECO:0000256" key="1">
    <source>
        <dbReference type="ARBA" id="ARBA00001938"/>
    </source>
</evidence>
<comment type="cofactor">
    <cofactor evidence="1">
        <name>(R)-lipoate</name>
        <dbReference type="ChEBI" id="CHEBI:83088"/>
    </cofactor>
</comment>
<protein>
    <submittedName>
        <fullName evidence="9">Pyruvate dehydrogenase complex E2</fullName>
    </submittedName>
</protein>
<feature type="domain" description="Peripheral subunit-binding (PSBD)" evidence="8">
    <location>
        <begin position="121"/>
        <end position="158"/>
    </location>
</feature>
<reference evidence="9 10" key="1">
    <citation type="journal article" date="2009" name="Genome Biol.">
        <title>Community-wide analysis of microbial genome sequence signatures.</title>
        <authorList>
            <person name="Dick G.J."/>
            <person name="Andersson A.F."/>
            <person name="Baker B.J."/>
            <person name="Simmons S.L."/>
            <person name="Thomas B.C."/>
            <person name="Yelton A.P."/>
            <person name="Banfield J.F."/>
        </authorList>
    </citation>
    <scope>NUCLEOTIDE SEQUENCE [LARGE SCALE GENOMIC DNA]</scope>
    <source>
        <strain evidence="9">ARMAN-2</strain>
    </source>
</reference>
<dbReference type="SUPFAM" id="SSF47005">
    <property type="entry name" value="Peripheral subunit-binding domain of 2-oxo acid dehydrogenase complex"/>
    <property type="match status" value="1"/>
</dbReference>
<dbReference type="PROSITE" id="PS50968">
    <property type="entry name" value="BIOTINYL_LIPOYL"/>
    <property type="match status" value="1"/>
</dbReference>
<dbReference type="Pfam" id="PF00364">
    <property type="entry name" value="Biotin_lipoyl"/>
    <property type="match status" value="1"/>
</dbReference>
<dbReference type="InterPro" id="IPR011053">
    <property type="entry name" value="Single_hybrid_motif"/>
</dbReference>
<dbReference type="InterPro" id="IPR004167">
    <property type="entry name" value="PSBD"/>
</dbReference>
<dbReference type="GO" id="GO:0005737">
    <property type="term" value="C:cytoplasm"/>
    <property type="evidence" value="ECO:0007669"/>
    <property type="project" value="TreeGrafter"/>
</dbReference>
<dbReference type="Pfam" id="PF00198">
    <property type="entry name" value="2-oxoacid_dh"/>
    <property type="match status" value="1"/>
</dbReference>
<keyword evidence="9" id="KW-0670">Pyruvate</keyword>
<evidence type="ECO:0000259" key="8">
    <source>
        <dbReference type="PROSITE" id="PS51826"/>
    </source>
</evidence>
<feature type="domain" description="Lipoyl-binding" evidence="7">
    <location>
        <begin position="1"/>
        <end position="75"/>
    </location>
</feature>
<dbReference type="FunFam" id="3.30.559.10:FF:000007">
    <property type="entry name" value="Dihydrolipoamide acetyltransferase component of pyruvate dehydrogenase complex"/>
    <property type="match status" value="1"/>
</dbReference>
<name>C7DGE1_MICA2</name>
<dbReference type="PANTHER" id="PTHR43178:SF5">
    <property type="entry name" value="LIPOAMIDE ACYLTRANSFERASE COMPONENT OF BRANCHED-CHAIN ALPHA-KETO ACID DEHYDROGENASE COMPLEX, MITOCHONDRIAL"/>
    <property type="match status" value="1"/>
</dbReference>
<sequence length="412" mass="44628">MNEIKFVDVGEGITEGHIQKWLVKDGDEVKEDQPVAQIETDKAVVNIPSPTSGKIKINAKENTDVKVGSTLAYVGNADELTKISGAAAENPPSPKEPAEAAPVAKSVAPSAAESGAAREILAAPSVRRLAEQLKVDLSAVTGTGPHGRILENDVRAVVSAAQPKAPYKKFSETLEEKHRDMIERVQLSQTRKAISRNMEASWTIPRASHMDLIDATSLYGIVSKEAQRVTKEFGIKLSFLPFIIKATIEALKEYPNFNASYDHETSEVLVKRYYNIGLAAEAADGLKVIVLKDADKKSIVEIAKETDALHKKILDNTISVEEMQDSTFTITNVGSLGGGFLSVPMINYPDVAILAVHLIRDMPVVKDGAVAVGKVLPFTITFDHRVVDGADAVKFGNALKGYLEDPEFLDMI</sequence>
<dbReference type="Gene3D" id="2.40.50.100">
    <property type="match status" value="1"/>
</dbReference>
<keyword evidence="5" id="KW-0012">Acyltransferase</keyword>
<keyword evidence="4" id="KW-0450">Lipoyl</keyword>
<feature type="compositionally biased region" description="Low complexity" evidence="6">
    <location>
        <begin position="99"/>
        <end position="109"/>
    </location>
</feature>
<dbReference type="Pfam" id="PF02817">
    <property type="entry name" value="E3_binding"/>
    <property type="match status" value="1"/>
</dbReference>
<dbReference type="GO" id="GO:0016407">
    <property type="term" value="F:acetyltransferase activity"/>
    <property type="evidence" value="ECO:0007669"/>
    <property type="project" value="TreeGrafter"/>
</dbReference>
<evidence type="ECO:0000313" key="9">
    <source>
        <dbReference type="EMBL" id="EET90469.1"/>
    </source>
</evidence>
<evidence type="ECO:0000256" key="2">
    <source>
        <dbReference type="ARBA" id="ARBA00007317"/>
    </source>
</evidence>
<reference evidence="9 10" key="2">
    <citation type="journal article" date="2010" name="Proc. Natl. Acad. Sci. U.S.A.">
        <title>Enigmatic, ultrasmall, uncultivated Archaea.</title>
        <authorList>
            <person name="Baker B.J."/>
            <person name="Comolli L.R."/>
            <person name="Dick G.J."/>
            <person name="Hauser L.J."/>
            <person name="Hyatt D."/>
            <person name="Dill B.D."/>
            <person name="Land M.L."/>
            <person name="Verberkmoes N.C."/>
            <person name="Hettich R.L."/>
            <person name="Banfield J.F."/>
        </authorList>
    </citation>
    <scope>NUCLEOTIDE SEQUENCE [LARGE SCALE GENOMIC DNA]</scope>
    <source>
        <strain evidence="9">ARMAN-2</strain>
    </source>
</reference>
<dbReference type="InterPro" id="IPR036625">
    <property type="entry name" value="E3-bd_dom_sf"/>
</dbReference>
<dbReference type="Gene3D" id="3.30.559.10">
    <property type="entry name" value="Chloramphenicol acetyltransferase-like domain"/>
    <property type="match status" value="1"/>
</dbReference>
<dbReference type="PANTHER" id="PTHR43178">
    <property type="entry name" value="DIHYDROLIPOAMIDE ACETYLTRANSFERASE COMPONENT OF PYRUVATE DEHYDROGENASE COMPLEX"/>
    <property type="match status" value="1"/>
</dbReference>
<dbReference type="PROSITE" id="PS00189">
    <property type="entry name" value="LIPOYL"/>
    <property type="match status" value="1"/>
</dbReference>
<dbReference type="InterPro" id="IPR001078">
    <property type="entry name" value="2-oxoacid_DH_actylTfrase"/>
</dbReference>
<evidence type="ECO:0000313" key="10">
    <source>
        <dbReference type="Proteomes" id="UP000332487"/>
    </source>
</evidence>
<keyword evidence="3" id="KW-0808">Transferase</keyword>
<evidence type="ECO:0000256" key="3">
    <source>
        <dbReference type="ARBA" id="ARBA00022679"/>
    </source>
</evidence>
<dbReference type="CDD" id="cd06849">
    <property type="entry name" value="lipoyl_domain"/>
    <property type="match status" value="1"/>
</dbReference>